<gene>
    <name evidence="2" type="ORF">ACFP4F_17610</name>
</gene>
<proteinExistence type="predicted"/>
<comment type="caution">
    <text evidence="2">The sequence shown here is derived from an EMBL/GenBank/DDBJ whole genome shotgun (WGS) entry which is preliminary data.</text>
</comment>
<dbReference type="SMART" id="SM00320">
    <property type="entry name" value="WD40"/>
    <property type="match status" value="3"/>
</dbReference>
<feature type="region of interest" description="Disordered" evidence="1">
    <location>
        <begin position="98"/>
        <end position="117"/>
    </location>
</feature>
<accession>A0ABW1MKI9</accession>
<dbReference type="InterPro" id="IPR015943">
    <property type="entry name" value="WD40/YVTN_repeat-like_dom_sf"/>
</dbReference>
<protein>
    <submittedName>
        <fullName evidence="2">WD40 repeat domain-containing protein</fullName>
    </submittedName>
</protein>
<dbReference type="InterPro" id="IPR011047">
    <property type="entry name" value="Quinoprotein_ADH-like_sf"/>
</dbReference>
<evidence type="ECO:0000256" key="1">
    <source>
        <dbReference type="SAM" id="MobiDB-lite"/>
    </source>
</evidence>
<dbReference type="SUPFAM" id="SSF50998">
    <property type="entry name" value="Quinoprotein alcohol dehydrogenase-like"/>
    <property type="match status" value="1"/>
</dbReference>
<reference evidence="3" key="1">
    <citation type="journal article" date="2019" name="Int. J. Syst. Evol. Microbiol.">
        <title>The Global Catalogue of Microorganisms (GCM) 10K type strain sequencing project: providing services to taxonomists for standard genome sequencing and annotation.</title>
        <authorList>
            <consortium name="The Broad Institute Genomics Platform"/>
            <consortium name="The Broad Institute Genome Sequencing Center for Infectious Disease"/>
            <person name="Wu L."/>
            <person name="Ma J."/>
        </authorList>
    </citation>
    <scope>NUCLEOTIDE SEQUENCE [LARGE SCALE GENOMIC DNA]</scope>
    <source>
        <strain evidence="3">CGMCC 1.15180</strain>
    </source>
</reference>
<dbReference type="EMBL" id="JBHSPX010000004">
    <property type="protein sequence ID" value="MFC6064351.1"/>
    <property type="molecule type" value="Genomic_DNA"/>
</dbReference>
<sequence>MWTLADQLQTVARAPGELLQVLAADARPTTIVLADLHTAADAPRVAELVLALLRLPHVRLVVEARSGGPTADLLKAAGTAVMDLDQAQWTDPDRHAAWRAAHPADSPGPPPPASAPALPLGDPTAVCTADPMQVTRGFENSEEPHGGLRAAWLRAGQSLCRDQDPAMRALVLLTALGHDADPRLEAELTEKAEPTRWGVLWHRARGDTKPPWPGPALALATGRGALQDNLVVADHQGTMRTVATGDAAPTGRLSMPVTGAVAITNLQDGTVLALNGQGRVHAQRSSAARRPLGLKALNEGPTAEEQLTAALRAHTADVPASALTAAGTIAATGNAAGRVHVFAQDAPDAPPGTARLHEGPVTALTALELPASGSGQPIALLYSGGMDGLVRVWGPTAEPLDLPLVARPCPVTALDSAYTTTGPTLAVAWADGLVEYHSPETGELRTLRPGPPVNALTVSPTGHLVIGTDETLTCLRPR</sequence>
<evidence type="ECO:0000313" key="3">
    <source>
        <dbReference type="Proteomes" id="UP001596139"/>
    </source>
</evidence>
<dbReference type="RefSeq" id="WP_245659647.1">
    <property type="nucleotide sequence ID" value="NZ_JBHSPX010000004.1"/>
</dbReference>
<keyword evidence="3" id="KW-1185">Reference proteome</keyword>
<dbReference type="InterPro" id="IPR001680">
    <property type="entry name" value="WD40_rpt"/>
</dbReference>
<name>A0ABW1MKI9_9ACTN</name>
<dbReference type="Gene3D" id="2.130.10.10">
    <property type="entry name" value="YVTN repeat-like/Quinoprotein amine dehydrogenase"/>
    <property type="match status" value="1"/>
</dbReference>
<organism evidence="2 3">
    <name type="scientific">Streptomyces ochraceiscleroticus</name>
    <dbReference type="NCBI Taxonomy" id="47761"/>
    <lineage>
        <taxon>Bacteria</taxon>
        <taxon>Bacillati</taxon>
        <taxon>Actinomycetota</taxon>
        <taxon>Actinomycetes</taxon>
        <taxon>Kitasatosporales</taxon>
        <taxon>Streptomycetaceae</taxon>
        <taxon>Streptomyces</taxon>
    </lineage>
</organism>
<evidence type="ECO:0000313" key="2">
    <source>
        <dbReference type="EMBL" id="MFC6064351.1"/>
    </source>
</evidence>
<dbReference type="Proteomes" id="UP001596139">
    <property type="component" value="Unassembled WGS sequence"/>
</dbReference>